<protein>
    <submittedName>
        <fullName evidence="2">Uncharacterized protein</fullName>
    </submittedName>
</protein>
<sequence>MHSSPTSAHTCPAGPSHHDSESETMSHIVKSTQPGTINGVLVREYAIVEFSYFMSPGMRSHNQAWTTQKAVPFDFPIGNLTSLCDAACKMTRSPNHRFMLYLKGKGGGMHMSAAIKFHDERDLYANLTAGIKPRITTIRYLFSGLNLEDAKQSREPLFIPIAVDVFLPSESESDAHPLPKFTPSPHFTTPLPPRAPSPSSNLHSFSPSPIPLNGPLSISLCIHLINHLHTLSLDHIPLPARISTTPSGSSNGTSMIRGHEFFATRRSAGDVGK</sequence>
<dbReference type="Proteomes" id="UP000016933">
    <property type="component" value="Unassembled WGS sequence"/>
</dbReference>
<reference evidence="2 3" key="2">
    <citation type="journal article" date="2012" name="PLoS Pathog.">
        <title>Diverse lifestyles and strategies of plant pathogenesis encoded in the genomes of eighteen Dothideomycetes fungi.</title>
        <authorList>
            <person name="Ohm R.A."/>
            <person name="Feau N."/>
            <person name="Henrissat B."/>
            <person name="Schoch C.L."/>
            <person name="Horwitz B.A."/>
            <person name="Barry K.W."/>
            <person name="Condon B.J."/>
            <person name="Copeland A.C."/>
            <person name="Dhillon B."/>
            <person name="Glaser F."/>
            <person name="Hesse C.N."/>
            <person name="Kosti I."/>
            <person name="LaButti K."/>
            <person name="Lindquist E.A."/>
            <person name="Lucas S."/>
            <person name="Salamov A.A."/>
            <person name="Bradshaw R.E."/>
            <person name="Ciuffetti L."/>
            <person name="Hamelin R.C."/>
            <person name="Kema G.H.J."/>
            <person name="Lawrence C."/>
            <person name="Scott J.A."/>
            <person name="Spatafora J.W."/>
            <person name="Turgeon B.G."/>
            <person name="de Wit P.J.G.M."/>
            <person name="Zhong S."/>
            <person name="Goodwin S.B."/>
            <person name="Grigoriev I.V."/>
        </authorList>
    </citation>
    <scope>NUCLEOTIDE SEQUENCE [LARGE SCALE GENOMIC DNA]</scope>
    <source>
        <strain evidence="3">NZE10 / CBS 128990</strain>
    </source>
</reference>
<dbReference type="HOGENOM" id="CLU_1019509_0_0_1"/>
<name>N1PUD0_DOTSN</name>
<keyword evidence="3" id="KW-1185">Reference proteome</keyword>
<feature type="region of interest" description="Disordered" evidence="1">
    <location>
        <begin position="177"/>
        <end position="206"/>
    </location>
</feature>
<organism evidence="2 3">
    <name type="scientific">Dothistroma septosporum (strain NZE10 / CBS 128990)</name>
    <name type="common">Red band needle blight fungus</name>
    <name type="synonym">Mycosphaerella pini</name>
    <dbReference type="NCBI Taxonomy" id="675120"/>
    <lineage>
        <taxon>Eukaryota</taxon>
        <taxon>Fungi</taxon>
        <taxon>Dikarya</taxon>
        <taxon>Ascomycota</taxon>
        <taxon>Pezizomycotina</taxon>
        <taxon>Dothideomycetes</taxon>
        <taxon>Dothideomycetidae</taxon>
        <taxon>Mycosphaerellales</taxon>
        <taxon>Mycosphaerellaceae</taxon>
        <taxon>Dothistroma</taxon>
    </lineage>
</organism>
<evidence type="ECO:0000313" key="3">
    <source>
        <dbReference type="Proteomes" id="UP000016933"/>
    </source>
</evidence>
<gene>
    <name evidence="2" type="ORF">DOTSEDRAFT_77444</name>
</gene>
<feature type="compositionally biased region" description="Low complexity" evidence="1">
    <location>
        <begin position="197"/>
        <end position="206"/>
    </location>
</feature>
<dbReference type="OrthoDB" id="10621280at2759"/>
<accession>N1PUD0</accession>
<feature type="region of interest" description="Disordered" evidence="1">
    <location>
        <begin position="1"/>
        <end position="27"/>
    </location>
</feature>
<dbReference type="EMBL" id="KB446536">
    <property type="protein sequence ID" value="EME46992.1"/>
    <property type="molecule type" value="Genomic_DNA"/>
</dbReference>
<evidence type="ECO:0000313" key="2">
    <source>
        <dbReference type="EMBL" id="EME46992.1"/>
    </source>
</evidence>
<reference evidence="3" key="1">
    <citation type="journal article" date="2012" name="PLoS Genet.">
        <title>The genomes of the fungal plant pathogens Cladosporium fulvum and Dothistroma septosporum reveal adaptation to different hosts and lifestyles but also signatures of common ancestry.</title>
        <authorList>
            <person name="de Wit P.J.G.M."/>
            <person name="van der Burgt A."/>
            <person name="Oekmen B."/>
            <person name="Stergiopoulos I."/>
            <person name="Abd-Elsalam K.A."/>
            <person name="Aerts A.L."/>
            <person name="Bahkali A.H."/>
            <person name="Beenen H.G."/>
            <person name="Chettri P."/>
            <person name="Cox M.P."/>
            <person name="Datema E."/>
            <person name="de Vries R.P."/>
            <person name="Dhillon B."/>
            <person name="Ganley A.R."/>
            <person name="Griffiths S.A."/>
            <person name="Guo Y."/>
            <person name="Hamelin R.C."/>
            <person name="Henrissat B."/>
            <person name="Kabir M.S."/>
            <person name="Jashni M.K."/>
            <person name="Kema G."/>
            <person name="Klaubauf S."/>
            <person name="Lapidus A."/>
            <person name="Levasseur A."/>
            <person name="Lindquist E."/>
            <person name="Mehrabi R."/>
            <person name="Ohm R.A."/>
            <person name="Owen T.J."/>
            <person name="Salamov A."/>
            <person name="Schwelm A."/>
            <person name="Schijlen E."/>
            <person name="Sun H."/>
            <person name="van den Burg H.A."/>
            <person name="van Ham R.C.H.J."/>
            <person name="Zhang S."/>
            <person name="Goodwin S.B."/>
            <person name="Grigoriev I.V."/>
            <person name="Collemare J."/>
            <person name="Bradshaw R.E."/>
        </authorList>
    </citation>
    <scope>NUCLEOTIDE SEQUENCE [LARGE SCALE GENOMIC DNA]</scope>
    <source>
        <strain evidence="3">NZE10 / CBS 128990</strain>
    </source>
</reference>
<proteinExistence type="predicted"/>
<dbReference type="AlphaFoldDB" id="N1PUD0"/>
<evidence type="ECO:0000256" key="1">
    <source>
        <dbReference type="SAM" id="MobiDB-lite"/>
    </source>
</evidence>